<dbReference type="InterPro" id="IPR005746">
    <property type="entry name" value="Thioredoxin"/>
</dbReference>
<sequence length="100" mass="11033">MAVTQIDGKQFTHEVVSSKGIAFVDFYAPWCGPCKMTAPVIDQLAEMYSSVQFFKVNVDENGDLATQYSIFSIPTFVMFKNGQIVAQFTGAMGKEGFQAE</sequence>
<evidence type="ECO:0000256" key="3">
    <source>
        <dbReference type="ARBA" id="ARBA00022982"/>
    </source>
</evidence>
<feature type="site" description="Deprotonates C-terminal active site Cys" evidence="7">
    <location>
        <position position="25"/>
    </location>
</feature>
<dbReference type="PIRSF" id="PIRSF000077">
    <property type="entry name" value="Thioredoxin"/>
    <property type="match status" value="1"/>
</dbReference>
<feature type="domain" description="Thioredoxin" evidence="9">
    <location>
        <begin position="1"/>
        <end position="100"/>
    </location>
</feature>
<dbReference type="CDD" id="cd02947">
    <property type="entry name" value="TRX_family"/>
    <property type="match status" value="1"/>
</dbReference>
<dbReference type="InterPro" id="IPR013766">
    <property type="entry name" value="Thioredoxin_domain"/>
</dbReference>
<dbReference type="GO" id="GO:0015035">
    <property type="term" value="F:protein-disulfide reductase activity"/>
    <property type="evidence" value="ECO:0007669"/>
    <property type="project" value="UniProtKB-UniRule"/>
</dbReference>
<organism evidence="10 11">
    <name type="scientific">Candidatus Roizmanbacteria bacterium CG_4_10_14_0_8_um_filter_39_9</name>
    <dbReference type="NCBI Taxonomy" id="1974829"/>
    <lineage>
        <taxon>Bacteria</taxon>
        <taxon>Candidatus Roizmaniibacteriota</taxon>
    </lineage>
</organism>
<dbReference type="PROSITE" id="PS00194">
    <property type="entry name" value="THIOREDOXIN_1"/>
    <property type="match status" value="1"/>
</dbReference>
<reference evidence="11" key="1">
    <citation type="submission" date="2017-09" db="EMBL/GenBank/DDBJ databases">
        <title>Depth-based differentiation of microbial function through sediment-hosted aquifers and enrichment of novel symbionts in the deep terrestrial subsurface.</title>
        <authorList>
            <person name="Probst A.J."/>
            <person name="Ladd B."/>
            <person name="Jarett J.K."/>
            <person name="Geller-Mcgrath D.E."/>
            <person name="Sieber C.M.K."/>
            <person name="Emerson J.B."/>
            <person name="Anantharaman K."/>
            <person name="Thomas B.C."/>
            <person name="Malmstrom R."/>
            <person name="Stieglmeier M."/>
            <person name="Klingl A."/>
            <person name="Woyke T."/>
            <person name="Ryan C.M."/>
            <person name="Banfield J.F."/>
        </authorList>
    </citation>
    <scope>NUCLEOTIDE SEQUENCE [LARGE SCALE GENOMIC DNA]</scope>
</reference>
<feature type="site" description="Contributes to redox potential value" evidence="7">
    <location>
        <position position="33"/>
    </location>
</feature>
<gene>
    <name evidence="10" type="primary">trxA</name>
    <name evidence="10" type="ORF">COY90_01060</name>
</gene>
<dbReference type="InterPro" id="IPR036249">
    <property type="entry name" value="Thioredoxin-like_sf"/>
</dbReference>
<proteinExistence type="inferred from homology"/>
<evidence type="ECO:0000256" key="8">
    <source>
        <dbReference type="PIRSR" id="PIRSR000077-4"/>
    </source>
</evidence>
<feature type="site" description="Contributes to redox potential value" evidence="7">
    <location>
        <position position="32"/>
    </location>
</feature>
<evidence type="ECO:0000256" key="7">
    <source>
        <dbReference type="PIRSR" id="PIRSR000077-1"/>
    </source>
</evidence>
<keyword evidence="2" id="KW-0813">Transport</keyword>
<name>A0A2M7QEP7_9BACT</name>
<feature type="active site" description="Nucleophile" evidence="7">
    <location>
        <position position="31"/>
    </location>
</feature>
<feature type="disulfide bond" description="Redox-active" evidence="8">
    <location>
        <begin position="31"/>
        <end position="34"/>
    </location>
</feature>
<feature type="active site" description="Nucleophile" evidence="7">
    <location>
        <position position="34"/>
    </location>
</feature>
<evidence type="ECO:0000256" key="1">
    <source>
        <dbReference type="ARBA" id="ARBA00008987"/>
    </source>
</evidence>
<comment type="similarity">
    <text evidence="1">Belongs to the thioredoxin family.</text>
</comment>
<dbReference type="Proteomes" id="UP000230108">
    <property type="component" value="Unassembled WGS sequence"/>
</dbReference>
<evidence type="ECO:0000313" key="10">
    <source>
        <dbReference type="EMBL" id="PIY69343.1"/>
    </source>
</evidence>
<dbReference type="Gene3D" id="3.40.30.10">
    <property type="entry name" value="Glutaredoxin"/>
    <property type="match status" value="1"/>
</dbReference>
<evidence type="ECO:0000313" key="11">
    <source>
        <dbReference type="Proteomes" id="UP000230108"/>
    </source>
</evidence>
<protein>
    <recommendedName>
        <fullName evidence="6">Thioredoxin</fullName>
    </recommendedName>
</protein>
<accession>A0A2M7QEP7</accession>
<dbReference type="InterPro" id="IPR017937">
    <property type="entry name" value="Thioredoxin_CS"/>
</dbReference>
<dbReference type="EMBL" id="PFLF01000031">
    <property type="protein sequence ID" value="PIY69343.1"/>
    <property type="molecule type" value="Genomic_DNA"/>
</dbReference>
<keyword evidence="4 8" id="KW-1015">Disulfide bond</keyword>
<dbReference type="PRINTS" id="PR00421">
    <property type="entry name" value="THIOREDOXIN"/>
</dbReference>
<evidence type="ECO:0000256" key="2">
    <source>
        <dbReference type="ARBA" id="ARBA00022448"/>
    </source>
</evidence>
<dbReference type="GO" id="GO:0005737">
    <property type="term" value="C:cytoplasm"/>
    <property type="evidence" value="ECO:0007669"/>
    <property type="project" value="TreeGrafter"/>
</dbReference>
<dbReference type="Pfam" id="PF00085">
    <property type="entry name" value="Thioredoxin"/>
    <property type="match status" value="1"/>
</dbReference>
<evidence type="ECO:0000256" key="6">
    <source>
        <dbReference type="NCBIfam" id="TIGR01068"/>
    </source>
</evidence>
<keyword evidence="3" id="KW-0249">Electron transport</keyword>
<dbReference type="AlphaFoldDB" id="A0A2M7QEP7"/>
<keyword evidence="5 8" id="KW-0676">Redox-active center</keyword>
<evidence type="ECO:0000256" key="5">
    <source>
        <dbReference type="ARBA" id="ARBA00023284"/>
    </source>
</evidence>
<dbReference type="NCBIfam" id="TIGR01068">
    <property type="entry name" value="thioredoxin"/>
    <property type="match status" value="1"/>
</dbReference>
<dbReference type="PANTHER" id="PTHR45663">
    <property type="entry name" value="GEO12009P1"/>
    <property type="match status" value="1"/>
</dbReference>
<evidence type="ECO:0000259" key="9">
    <source>
        <dbReference type="PROSITE" id="PS51352"/>
    </source>
</evidence>
<dbReference type="PROSITE" id="PS51352">
    <property type="entry name" value="THIOREDOXIN_2"/>
    <property type="match status" value="1"/>
</dbReference>
<feature type="non-terminal residue" evidence="10">
    <location>
        <position position="100"/>
    </location>
</feature>
<dbReference type="SUPFAM" id="SSF52833">
    <property type="entry name" value="Thioredoxin-like"/>
    <property type="match status" value="1"/>
</dbReference>
<evidence type="ECO:0000256" key="4">
    <source>
        <dbReference type="ARBA" id="ARBA00023157"/>
    </source>
</evidence>
<dbReference type="FunFam" id="3.40.30.10:FF:000001">
    <property type="entry name" value="Thioredoxin"/>
    <property type="match status" value="1"/>
</dbReference>
<dbReference type="PANTHER" id="PTHR45663:SF11">
    <property type="entry name" value="GEO12009P1"/>
    <property type="match status" value="1"/>
</dbReference>
<comment type="caution">
    <text evidence="10">The sequence shown here is derived from an EMBL/GenBank/DDBJ whole genome shotgun (WGS) entry which is preliminary data.</text>
</comment>